<dbReference type="AlphaFoldDB" id="A0A222FG35"/>
<proteinExistence type="predicted"/>
<feature type="domain" description="ChrR-like cupin" evidence="1">
    <location>
        <begin position="12"/>
        <end position="115"/>
    </location>
</feature>
<evidence type="ECO:0000259" key="1">
    <source>
        <dbReference type="Pfam" id="PF12973"/>
    </source>
</evidence>
<gene>
    <name evidence="2" type="ORF">CHH28_04365</name>
</gene>
<dbReference type="Pfam" id="PF12973">
    <property type="entry name" value="Cupin_7"/>
    <property type="match status" value="1"/>
</dbReference>
<dbReference type="Gene3D" id="2.60.120.10">
    <property type="entry name" value="Jelly Rolls"/>
    <property type="match status" value="1"/>
</dbReference>
<keyword evidence="3" id="KW-1185">Reference proteome</keyword>
<sequence>MTFQPLRMDRAQSAIVRPGEQQWLRAPQAPIERWPLEREAPEHGQVTSLVRYLAAAQFPPHRHPQGEEILVLQGTFSDEGGDFPAGSYLRNPPGSQHAPFSTDGCLIFVKLNQFAVGDDQWVRQQDQGSAQQLLHQFASEQTWLLTLPGDLPDAHLFQRAELLVITGDVSLGGQSCPALSWLRLSVDQLQQITATAVTRVLLKLTGECATSAAEQS</sequence>
<dbReference type="InterPro" id="IPR025979">
    <property type="entry name" value="ChrR-like_cupin_dom"/>
</dbReference>
<dbReference type="SUPFAM" id="SSF51182">
    <property type="entry name" value="RmlC-like cupins"/>
    <property type="match status" value="1"/>
</dbReference>
<evidence type="ECO:0000313" key="3">
    <source>
        <dbReference type="Proteomes" id="UP000202440"/>
    </source>
</evidence>
<organism evidence="2 3">
    <name type="scientific">Bacterioplanes sanyensis</name>
    <dbReference type="NCBI Taxonomy" id="1249553"/>
    <lineage>
        <taxon>Bacteria</taxon>
        <taxon>Pseudomonadati</taxon>
        <taxon>Pseudomonadota</taxon>
        <taxon>Gammaproteobacteria</taxon>
        <taxon>Oceanospirillales</taxon>
        <taxon>Oceanospirillaceae</taxon>
        <taxon>Bacterioplanes</taxon>
    </lineage>
</organism>
<dbReference type="KEGG" id="bsan:CHH28_04365"/>
<dbReference type="InterPro" id="IPR011051">
    <property type="entry name" value="RmlC_Cupin_sf"/>
</dbReference>
<name>A0A222FG35_9GAMM</name>
<dbReference type="Proteomes" id="UP000202440">
    <property type="component" value="Chromosome"/>
</dbReference>
<dbReference type="RefSeq" id="WP_094059159.1">
    <property type="nucleotide sequence ID" value="NZ_CP022530.1"/>
</dbReference>
<dbReference type="InterPro" id="IPR014710">
    <property type="entry name" value="RmlC-like_jellyroll"/>
</dbReference>
<evidence type="ECO:0000313" key="2">
    <source>
        <dbReference type="EMBL" id="ASP37958.1"/>
    </source>
</evidence>
<reference evidence="2 3" key="1">
    <citation type="submission" date="2017-07" db="EMBL/GenBank/DDBJ databases">
        <title>Annotated genome sequence of Bacterioplanes sanyensis isolated from Red Sea.</title>
        <authorList>
            <person name="Rehman Z.U."/>
        </authorList>
    </citation>
    <scope>NUCLEOTIDE SEQUENCE [LARGE SCALE GENOMIC DNA]</scope>
    <source>
        <strain evidence="2 3">NV9</strain>
    </source>
</reference>
<dbReference type="OrthoDB" id="9801227at2"/>
<protein>
    <submittedName>
        <fullName evidence="2">Cupin</fullName>
    </submittedName>
</protein>
<dbReference type="CDD" id="cd20303">
    <property type="entry name" value="cupin_ChrR_1"/>
    <property type="match status" value="1"/>
</dbReference>
<accession>A0A222FG35</accession>
<dbReference type="EMBL" id="CP022530">
    <property type="protein sequence ID" value="ASP37958.1"/>
    <property type="molecule type" value="Genomic_DNA"/>
</dbReference>